<organism evidence="1 2">
    <name type="scientific">Mesorhizobium plurifarium</name>
    <dbReference type="NCBI Taxonomy" id="69974"/>
    <lineage>
        <taxon>Bacteria</taxon>
        <taxon>Pseudomonadati</taxon>
        <taxon>Pseudomonadota</taxon>
        <taxon>Alphaproteobacteria</taxon>
        <taxon>Hyphomicrobiales</taxon>
        <taxon>Phyllobacteriaceae</taxon>
        <taxon>Mesorhizobium</taxon>
    </lineage>
</organism>
<protein>
    <submittedName>
        <fullName evidence="1">Methyltransferase type 11</fullName>
    </submittedName>
</protein>
<dbReference type="GO" id="GO:0032259">
    <property type="term" value="P:methylation"/>
    <property type="evidence" value="ECO:0007669"/>
    <property type="project" value="UniProtKB-KW"/>
</dbReference>
<keyword evidence="1" id="KW-0808">Transferase</keyword>
<dbReference type="EMBL" id="CCNE01000013">
    <property type="protein sequence ID" value="CDX55645.1"/>
    <property type="molecule type" value="Genomic_DNA"/>
</dbReference>
<accession>A0A090GU88</accession>
<dbReference type="Pfam" id="PF13489">
    <property type="entry name" value="Methyltransf_23"/>
    <property type="match status" value="1"/>
</dbReference>
<dbReference type="SUPFAM" id="SSF53335">
    <property type="entry name" value="S-adenosyl-L-methionine-dependent methyltransferases"/>
    <property type="match status" value="1"/>
</dbReference>
<name>A0A090GU88_MESPL</name>
<dbReference type="CDD" id="cd02440">
    <property type="entry name" value="AdoMet_MTases"/>
    <property type="match status" value="1"/>
</dbReference>
<dbReference type="PANTHER" id="PTHR43861">
    <property type="entry name" value="TRANS-ACONITATE 2-METHYLTRANSFERASE-RELATED"/>
    <property type="match status" value="1"/>
</dbReference>
<evidence type="ECO:0000313" key="1">
    <source>
        <dbReference type="EMBL" id="CDX55645.1"/>
    </source>
</evidence>
<gene>
    <name evidence="1" type="ORF">MPL3365_200192</name>
</gene>
<sequence length="297" mass="33160">MSAKHAKQKTSADIYVFDVDPNSDTAAANVLRLVGKDKDVLEIGAGPGSIAKPLIALNGCRVTALEFDPNCIPILKRFCVDAIQGDLNTPGWGKVLGERRFDVVVIADVLEHLVNPWETLKEVTRYLRPSGIVVSSIPNVNHAAMMAMILDDNVDYRDWGLLDRTHIRFFGAKNIQHLFRQAGLKIVDALFVVRTPEMTEFAENWKKTPEQVRVALELGAYSQIYQTVVKAELANSPNNEFVLLDRVPPKIGKLISSLPFVPPPHYPPQQRPTFRMIVGRILGPTGRRFVKSILSMR</sequence>
<dbReference type="GO" id="GO:0008168">
    <property type="term" value="F:methyltransferase activity"/>
    <property type="evidence" value="ECO:0007669"/>
    <property type="project" value="UniProtKB-KW"/>
</dbReference>
<dbReference type="AlphaFoldDB" id="A0A090GU88"/>
<keyword evidence="1" id="KW-0489">Methyltransferase</keyword>
<reference evidence="1 2" key="1">
    <citation type="submission" date="2014-08" db="EMBL/GenBank/DDBJ databases">
        <authorList>
            <person name="Moulin Lionel"/>
        </authorList>
    </citation>
    <scope>NUCLEOTIDE SEQUENCE [LARGE SCALE GENOMIC DNA]</scope>
</reference>
<evidence type="ECO:0000313" key="2">
    <source>
        <dbReference type="Proteomes" id="UP000046122"/>
    </source>
</evidence>
<proteinExistence type="predicted"/>
<dbReference type="Proteomes" id="UP000046122">
    <property type="component" value="Unassembled WGS sequence"/>
</dbReference>
<dbReference type="Gene3D" id="3.40.50.150">
    <property type="entry name" value="Vaccinia Virus protein VP39"/>
    <property type="match status" value="1"/>
</dbReference>
<dbReference type="InterPro" id="IPR029063">
    <property type="entry name" value="SAM-dependent_MTases_sf"/>
</dbReference>